<reference evidence="1" key="2">
    <citation type="submission" date="2022-06" db="UniProtKB">
        <authorList>
            <consortium name="EnsemblMetazoa"/>
        </authorList>
    </citation>
    <scope>IDENTIFICATION</scope>
    <source>
        <strain evidence="1">DF5081</strain>
    </source>
</reference>
<accession>A0A8R1E6I3</accession>
<sequence length="69" mass="7520">MQIKNCDVLEGNIVDTLRMALNGNQLSILKSGHAILKGYQLAPSKVVVETEEFVAKFAAQIETDVMPTS</sequence>
<organism evidence="1 2">
    <name type="scientific">Caenorhabditis japonica</name>
    <dbReference type="NCBI Taxonomy" id="281687"/>
    <lineage>
        <taxon>Eukaryota</taxon>
        <taxon>Metazoa</taxon>
        <taxon>Ecdysozoa</taxon>
        <taxon>Nematoda</taxon>
        <taxon>Chromadorea</taxon>
        <taxon>Rhabditida</taxon>
        <taxon>Rhabditina</taxon>
        <taxon>Rhabditomorpha</taxon>
        <taxon>Rhabditoidea</taxon>
        <taxon>Rhabditidae</taxon>
        <taxon>Peloderinae</taxon>
        <taxon>Caenorhabditis</taxon>
    </lineage>
</organism>
<reference evidence="2" key="1">
    <citation type="submission" date="2010-08" db="EMBL/GenBank/DDBJ databases">
        <authorList>
            <consortium name="Caenorhabditis japonica Sequencing Consortium"/>
            <person name="Wilson R.K."/>
        </authorList>
    </citation>
    <scope>NUCLEOTIDE SEQUENCE [LARGE SCALE GENOMIC DNA]</scope>
    <source>
        <strain evidence="2">DF5081</strain>
    </source>
</reference>
<name>A0A8R1E6I3_CAEJA</name>
<proteinExistence type="predicted"/>
<evidence type="ECO:0000313" key="1">
    <source>
        <dbReference type="EnsemblMetazoa" id="CJA24287.1"/>
    </source>
</evidence>
<keyword evidence="2" id="KW-1185">Reference proteome</keyword>
<dbReference type="AlphaFoldDB" id="A0A8R1E6I3"/>
<evidence type="ECO:0000313" key="2">
    <source>
        <dbReference type="Proteomes" id="UP000005237"/>
    </source>
</evidence>
<protein>
    <submittedName>
        <fullName evidence="1">Uncharacterized protein</fullName>
    </submittedName>
</protein>
<dbReference type="Proteomes" id="UP000005237">
    <property type="component" value="Unassembled WGS sequence"/>
</dbReference>
<dbReference type="EnsemblMetazoa" id="CJA24287.1">
    <property type="protein sequence ID" value="CJA24287.1"/>
    <property type="gene ID" value="WBGene00179859"/>
</dbReference>